<evidence type="ECO:0000313" key="4">
    <source>
        <dbReference type="EMBL" id="KZV87616.1"/>
    </source>
</evidence>
<dbReference type="InParanoid" id="A0A165ET32"/>
<dbReference type="Proteomes" id="UP000077266">
    <property type="component" value="Unassembled WGS sequence"/>
</dbReference>
<keyword evidence="3" id="KW-0349">Heme</keyword>
<keyword evidence="3" id="KW-0560">Oxidoreductase</keyword>
<dbReference type="SUPFAM" id="SSF48264">
    <property type="entry name" value="Cytochrome P450"/>
    <property type="match status" value="1"/>
</dbReference>
<feature type="non-terminal residue" evidence="4">
    <location>
        <position position="1"/>
    </location>
</feature>
<sequence>VLNHDAFIPFSYGQTACVGRHLALYEARAVLAMLVQRYDMEFAPGYDPKQWLADLKDHFII</sequence>
<dbReference type="Pfam" id="PF00067">
    <property type="entry name" value="p450"/>
    <property type="match status" value="1"/>
</dbReference>
<dbReference type="PROSITE" id="PS00086">
    <property type="entry name" value="CYTOCHROME_P450"/>
    <property type="match status" value="1"/>
</dbReference>
<organism evidence="4 5">
    <name type="scientific">Exidia glandulosa HHB12029</name>
    <dbReference type="NCBI Taxonomy" id="1314781"/>
    <lineage>
        <taxon>Eukaryota</taxon>
        <taxon>Fungi</taxon>
        <taxon>Dikarya</taxon>
        <taxon>Basidiomycota</taxon>
        <taxon>Agaricomycotina</taxon>
        <taxon>Agaricomycetes</taxon>
        <taxon>Auriculariales</taxon>
        <taxon>Exidiaceae</taxon>
        <taxon>Exidia</taxon>
    </lineage>
</organism>
<evidence type="ECO:0000313" key="5">
    <source>
        <dbReference type="Proteomes" id="UP000077266"/>
    </source>
</evidence>
<gene>
    <name evidence="4" type="ORF">EXIGLDRAFT_592475</name>
</gene>
<dbReference type="EMBL" id="KV426120">
    <property type="protein sequence ID" value="KZV87616.1"/>
    <property type="molecule type" value="Genomic_DNA"/>
</dbReference>
<dbReference type="Gene3D" id="1.10.630.10">
    <property type="entry name" value="Cytochrome P450"/>
    <property type="match status" value="1"/>
</dbReference>
<keyword evidence="5" id="KW-1185">Reference proteome</keyword>
<dbReference type="InterPro" id="IPR017972">
    <property type="entry name" value="Cyt_P450_CS"/>
</dbReference>
<reference evidence="4 5" key="1">
    <citation type="journal article" date="2016" name="Mol. Biol. Evol.">
        <title>Comparative Genomics of Early-Diverging Mushroom-Forming Fungi Provides Insights into the Origins of Lignocellulose Decay Capabilities.</title>
        <authorList>
            <person name="Nagy L.G."/>
            <person name="Riley R."/>
            <person name="Tritt A."/>
            <person name="Adam C."/>
            <person name="Daum C."/>
            <person name="Floudas D."/>
            <person name="Sun H."/>
            <person name="Yadav J.S."/>
            <person name="Pangilinan J."/>
            <person name="Larsson K.H."/>
            <person name="Matsuura K."/>
            <person name="Barry K."/>
            <person name="Labutti K."/>
            <person name="Kuo R."/>
            <person name="Ohm R.A."/>
            <person name="Bhattacharya S.S."/>
            <person name="Shirouzu T."/>
            <person name="Yoshinaga Y."/>
            <person name="Martin F.M."/>
            <person name="Grigoriev I.V."/>
            <person name="Hibbett D.S."/>
        </authorList>
    </citation>
    <scope>NUCLEOTIDE SEQUENCE [LARGE SCALE GENOMIC DNA]</scope>
    <source>
        <strain evidence="4 5">HHB12029</strain>
    </source>
</reference>
<dbReference type="GO" id="GO:0016705">
    <property type="term" value="F:oxidoreductase activity, acting on paired donors, with incorporation or reduction of molecular oxygen"/>
    <property type="evidence" value="ECO:0007669"/>
    <property type="project" value="InterPro"/>
</dbReference>
<dbReference type="STRING" id="1314781.A0A165ET32"/>
<dbReference type="GO" id="GO:0004497">
    <property type="term" value="F:monooxygenase activity"/>
    <property type="evidence" value="ECO:0007669"/>
    <property type="project" value="UniProtKB-KW"/>
</dbReference>
<dbReference type="InterPro" id="IPR036396">
    <property type="entry name" value="Cyt_P450_sf"/>
</dbReference>
<name>A0A165ET32_EXIGL</name>
<proteinExistence type="inferred from homology"/>
<dbReference type="InterPro" id="IPR001128">
    <property type="entry name" value="Cyt_P450"/>
</dbReference>
<evidence type="ECO:0000256" key="2">
    <source>
        <dbReference type="ARBA" id="ARBA00023004"/>
    </source>
</evidence>
<keyword evidence="1 3" id="KW-0479">Metal-binding</keyword>
<dbReference type="GO" id="GO:0020037">
    <property type="term" value="F:heme binding"/>
    <property type="evidence" value="ECO:0007669"/>
    <property type="project" value="InterPro"/>
</dbReference>
<dbReference type="GO" id="GO:0005506">
    <property type="term" value="F:iron ion binding"/>
    <property type="evidence" value="ECO:0007669"/>
    <property type="project" value="InterPro"/>
</dbReference>
<feature type="non-terminal residue" evidence="4">
    <location>
        <position position="61"/>
    </location>
</feature>
<keyword evidence="3" id="KW-0503">Monooxygenase</keyword>
<comment type="similarity">
    <text evidence="3">Belongs to the cytochrome P450 family.</text>
</comment>
<evidence type="ECO:0000256" key="3">
    <source>
        <dbReference type="RuleBase" id="RU000461"/>
    </source>
</evidence>
<keyword evidence="2 3" id="KW-0408">Iron</keyword>
<dbReference type="AlphaFoldDB" id="A0A165ET32"/>
<protein>
    <recommendedName>
        <fullName evidence="6">Cytochrome P450</fullName>
    </recommendedName>
</protein>
<evidence type="ECO:0008006" key="6">
    <source>
        <dbReference type="Google" id="ProtNLM"/>
    </source>
</evidence>
<accession>A0A165ET32</accession>
<evidence type="ECO:0000256" key="1">
    <source>
        <dbReference type="ARBA" id="ARBA00022723"/>
    </source>
</evidence>